<keyword evidence="2" id="KW-1185">Reference proteome</keyword>
<organism evidence="1 2">
    <name type="scientific">Pseudomonas phage vB_Paer_PsCh</name>
    <dbReference type="NCBI Taxonomy" id="2924906"/>
    <lineage>
        <taxon>Viruses</taxon>
        <taxon>Duplodnaviria</taxon>
        <taxon>Heunggongvirae</taxon>
        <taxon>Uroviricota</taxon>
        <taxon>Caudoviricetes</taxon>
        <taxon>Vandenendeviridae</taxon>
        <taxon>Skurskavirinae</taxon>
        <taxon>Pakpunavirus</taxon>
        <taxon>Pakpunavirus PsCh</taxon>
    </lineage>
</organism>
<sequence length="101" mass="11167">MSNAPVWTTELEKASAAEGWSVFDTEGSDNGPYQIQRIDDPEAYEEATGELPPRLESDVAAWLLVFNGKGLHHAAAKEFIAHHNPKEWAAIVEYCQQGDVL</sequence>
<gene>
    <name evidence="1" type="ORF">vBPaerPsCh_127</name>
</gene>
<dbReference type="EMBL" id="OM870969">
    <property type="protein sequence ID" value="UOL47958.1"/>
    <property type="molecule type" value="Genomic_DNA"/>
</dbReference>
<accession>A0AAE9KEC6</accession>
<name>A0AAE9KEC6_9CAUD</name>
<evidence type="ECO:0000313" key="1">
    <source>
        <dbReference type="EMBL" id="UOL47958.1"/>
    </source>
</evidence>
<evidence type="ECO:0000313" key="2">
    <source>
        <dbReference type="Proteomes" id="UP001219087"/>
    </source>
</evidence>
<protein>
    <submittedName>
        <fullName evidence="1">Uncharacterized protein</fullName>
    </submittedName>
</protein>
<proteinExistence type="predicted"/>
<dbReference type="Proteomes" id="UP001219087">
    <property type="component" value="Segment"/>
</dbReference>
<reference evidence="1 2" key="1">
    <citation type="submission" date="2022-02" db="EMBL/GenBank/DDBJ databases">
        <authorList>
            <person name="Akremi I."/>
            <person name="Wagemans J."/>
        </authorList>
    </citation>
    <scope>NUCLEOTIDE SEQUENCE [LARGE SCALE GENOMIC DNA]</scope>
</reference>